<dbReference type="InterPro" id="IPR041657">
    <property type="entry name" value="HTH_17"/>
</dbReference>
<dbReference type="GO" id="GO:0003677">
    <property type="term" value="F:DNA binding"/>
    <property type="evidence" value="ECO:0007669"/>
    <property type="project" value="InterPro"/>
</dbReference>
<dbReference type="EMBL" id="VSFF01000001">
    <property type="protein sequence ID" value="TYC18413.1"/>
    <property type="molecule type" value="Genomic_DNA"/>
</dbReference>
<accession>A0A5D0ULC0</accession>
<proteinExistence type="predicted"/>
<protein>
    <submittedName>
        <fullName evidence="2">Helix-turn-helix domain-containing protein</fullName>
    </submittedName>
</protein>
<dbReference type="Proteomes" id="UP000322634">
    <property type="component" value="Unassembled WGS sequence"/>
</dbReference>
<sequence length="76" mass="8575">MDVSVMPSHAELTTQQAADLLNVSQAYLIGLLEEGTIPYRHRRIRYDNLMAYKRESEAKNRAAADELAELGRELGI</sequence>
<evidence type="ECO:0000259" key="1">
    <source>
        <dbReference type="Pfam" id="PF12728"/>
    </source>
</evidence>
<reference evidence="2 3" key="1">
    <citation type="submission" date="2019-08" db="EMBL/GenBank/DDBJ databases">
        <title>Actinomadura sp. nov. CYP1-5 isolated from mountain soil.</title>
        <authorList>
            <person name="Songsumanus A."/>
            <person name="Kuncharoen N."/>
            <person name="Kudo T."/>
            <person name="Yuki M."/>
            <person name="Igarashi Y."/>
            <person name="Tanasupawat S."/>
        </authorList>
    </citation>
    <scope>NUCLEOTIDE SEQUENCE [LARGE SCALE GENOMIC DNA]</scope>
    <source>
        <strain evidence="2 3">GKU157</strain>
    </source>
</reference>
<dbReference type="InterPro" id="IPR010093">
    <property type="entry name" value="SinI_DNA-bd"/>
</dbReference>
<dbReference type="OrthoDB" id="26212at2"/>
<evidence type="ECO:0000313" key="2">
    <source>
        <dbReference type="EMBL" id="TYC18413.1"/>
    </source>
</evidence>
<comment type="caution">
    <text evidence="2">The sequence shown here is derived from an EMBL/GenBank/DDBJ whole genome shotgun (WGS) entry which is preliminary data.</text>
</comment>
<name>A0A5D0ULC0_9ACTN</name>
<keyword evidence="3" id="KW-1185">Reference proteome</keyword>
<dbReference type="Pfam" id="PF12728">
    <property type="entry name" value="HTH_17"/>
    <property type="match status" value="1"/>
</dbReference>
<dbReference type="NCBIfam" id="TIGR01764">
    <property type="entry name" value="excise"/>
    <property type="match status" value="1"/>
</dbReference>
<organism evidence="2 3">
    <name type="scientific">Actinomadura syzygii</name>
    <dbReference type="NCBI Taxonomy" id="1427538"/>
    <lineage>
        <taxon>Bacteria</taxon>
        <taxon>Bacillati</taxon>
        <taxon>Actinomycetota</taxon>
        <taxon>Actinomycetes</taxon>
        <taxon>Streptosporangiales</taxon>
        <taxon>Thermomonosporaceae</taxon>
        <taxon>Actinomadura</taxon>
    </lineage>
</organism>
<dbReference type="AlphaFoldDB" id="A0A5D0ULC0"/>
<gene>
    <name evidence="2" type="ORF">FXF65_01215</name>
</gene>
<evidence type="ECO:0000313" key="3">
    <source>
        <dbReference type="Proteomes" id="UP000322634"/>
    </source>
</evidence>
<feature type="domain" description="Helix-turn-helix" evidence="1">
    <location>
        <begin position="12"/>
        <end position="55"/>
    </location>
</feature>